<protein>
    <submittedName>
        <fullName evidence="3">Tyrosine recombinase XerC</fullName>
    </submittedName>
</protein>
<keyword evidence="1" id="KW-0233">DNA recombination</keyword>
<dbReference type="InterPro" id="IPR011010">
    <property type="entry name" value="DNA_brk_join_enz"/>
</dbReference>
<dbReference type="PANTHER" id="PTHR30349">
    <property type="entry name" value="PHAGE INTEGRASE-RELATED"/>
    <property type="match status" value="1"/>
</dbReference>
<sequence length="373" mass="43087">MDDERRPGNRPRWMKPQVFKGFDFRVSEIFERFKMKVPKSQERLSKSDTPLPELRSALNHRLTLKMIAGNFQDFFPLRVSEVTCYLLRCWGEDAIQTRNVSVQTVNRNVNAFRGMIHWAYRVGLIPEYKLHGYENLKESARSGIGRRCLSNEEIKRLMSALDKREADKRDKRENYEKSYTRKYRLQNGLPVIDKDCPPIGEGYFDFVYPMISLALHTGARKGSLIGLKWRDVDLGKRVIVFQGEMSKSGNAIVSPINSFLLEVLSKWKMQNEISDAPRDLEKYVLYPCQDPYQPISNSAPTCWSSLLEDAEISNFRWHDLRHTFASTLANSNVPLPTLQALMGHANIRTTSLYLHATDEQKKSAVDLLEQAYA</sequence>
<dbReference type="InterPro" id="IPR002104">
    <property type="entry name" value="Integrase_catalytic"/>
</dbReference>
<name>A0A645DG30_9ZZZZ</name>
<comment type="caution">
    <text evidence="3">The sequence shown here is derived from an EMBL/GenBank/DDBJ whole genome shotgun (WGS) entry which is preliminary data.</text>
</comment>
<dbReference type="PROSITE" id="PS51898">
    <property type="entry name" value="TYR_RECOMBINASE"/>
    <property type="match status" value="1"/>
</dbReference>
<dbReference type="EMBL" id="VSSQ01035706">
    <property type="protein sequence ID" value="MPM87998.1"/>
    <property type="molecule type" value="Genomic_DNA"/>
</dbReference>
<dbReference type="CDD" id="cd00796">
    <property type="entry name" value="INT_Rci_Hp1_C"/>
    <property type="match status" value="1"/>
</dbReference>
<dbReference type="InterPro" id="IPR013762">
    <property type="entry name" value="Integrase-like_cat_sf"/>
</dbReference>
<evidence type="ECO:0000259" key="2">
    <source>
        <dbReference type="PROSITE" id="PS51898"/>
    </source>
</evidence>
<dbReference type="GO" id="GO:0003677">
    <property type="term" value="F:DNA binding"/>
    <property type="evidence" value="ECO:0007669"/>
    <property type="project" value="InterPro"/>
</dbReference>
<dbReference type="GO" id="GO:0006310">
    <property type="term" value="P:DNA recombination"/>
    <property type="evidence" value="ECO:0007669"/>
    <property type="project" value="UniProtKB-KW"/>
</dbReference>
<dbReference type="AlphaFoldDB" id="A0A645DG30"/>
<dbReference type="PANTHER" id="PTHR30349:SF64">
    <property type="entry name" value="PROPHAGE INTEGRASE INTD-RELATED"/>
    <property type="match status" value="1"/>
</dbReference>
<evidence type="ECO:0000256" key="1">
    <source>
        <dbReference type="ARBA" id="ARBA00023172"/>
    </source>
</evidence>
<proteinExistence type="predicted"/>
<dbReference type="SUPFAM" id="SSF56349">
    <property type="entry name" value="DNA breaking-rejoining enzymes"/>
    <property type="match status" value="1"/>
</dbReference>
<dbReference type="Gene3D" id="1.10.443.10">
    <property type="entry name" value="Intergrase catalytic core"/>
    <property type="match status" value="1"/>
</dbReference>
<dbReference type="InterPro" id="IPR050090">
    <property type="entry name" value="Tyrosine_recombinase_XerCD"/>
</dbReference>
<accession>A0A645DG30</accession>
<feature type="domain" description="Tyr recombinase" evidence="2">
    <location>
        <begin position="144"/>
        <end position="366"/>
    </location>
</feature>
<gene>
    <name evidence="3" type="primary">xerC_201</name>
    <name evidence="3" type="ORF">SDC9_135099</name>
</gene>
<dbReference type="Pfam" id="PF00589">
    <property type="entry name" value="Phage_integrase"/>
    <property type="match status" value="1"/>
</dbReference>
<dbReference type="GO" id="GO:0015074">
    <property type="term" value="P:DNA integration"/>
    <property type="evidence" value="ECO:0007669"/>
    <property type="project" value="InterPro"/>
</dbReference>
<organism evidence="3">
    <name type="scientific">bioreactor metagenome</name>
    <dbReference type="NCBI Taxonomy" id="1076179"/>
    <lineage>
        <taxon>unclassified sequences</taxon>
        <taxon>metagenomes</taxon>
        <taxon>ecological metagenomes</taxon>
    </lineage>
</organism>
<reference evidence="3" key="1">
    <citation type="submission" date="2019-08" db="EMBL/GenBank/DDBJ databases">
        <authorList>
            <person name="Kucharzyk K."/>
            <person name="Murdoch R.W."/>
            <person name="Higgins S."/>
            <person name="Loffler F."/>
        </authorList>
    </citation>
    <scope>NUCLEOTIDE SEQUENCE</scope>
</reference>
<evidence type="ECO:0000313" key="3">
    <source>
        <dbReference type="EMBL" id="MPM87998.1"/>
    </source>
</evidence>